<name>A0A9N8KZW3_CHRIL</name>
<dbReference type="Pfam" id="PF00201">
    <property type="entry name" value="UDPGT"/>
    <property type="match status" value="1"/>
</dbReference>
<accession>A0A9N8KZW3</accession>
<dbReference type="Gene3D" id="3.40.50.2000">
    <property type="entry name" value="Glycogen Phosphorylase B"/>
    <property type="match status" value="1"/>
</dbReference>
<dbReference type="InterPro" id="IPR035595">
    <property type="entry name" value="UDP_glycos_trans_CS"/>
</dbReference>
<dbReference type="PANTHER" id="PTHR48043:SF159">
    <property type="entry name" value="EG:EG0003.4 PROTEIN-RELATED"/>
    <property type="match status" value="1"/>
</dbReference>
<organism evidence="6 7">
    <name type="scientific">Chrysodeixis includens</name>
    <name type="common">Soybean looper</name>
    <name type="synonym">Pseudoplusia includens</name>
    <dbReference type="NCBI Taxonomy" id="689277"/>
    <lineage>
        <taxon>Eukaryota</taxon>
        <taxon>Metazoa</taxon>
        <taxon>Ecdysozoa</taxon>
        <taxon>Arthropoda</taxon>
        <taxon>Hexapoda</taxon>
        <taxon>Insecta</taxon>
        <taxon>Pterygota</taxon>
        <taxon>Neoptera</taxon>
        <taxon>Endopterygota</taxon>
        <taxon>Lepidoptera</taxon>
        <taxon>Glossata</taxon>
        <taxon>Ditrysia</taxon>
        <taxon>Noctuoidea</taxon>
        <taxon>Noctuidae</taxon>
        <taxon>Plusiinae</taxon>
        <taxon>Chrysodeixis</taxon>
    </lineage>
</organism>
<dbReference type="PROSITE" id="PS00375">
    <property type="entry name" value="UDPGT"/>
    <property type="match status" value="1"/>
</dbReference>
<keyword evidence="3 4" id="KW-0808">Transferase</keyword>
<feature type="transmembrane region" description="Helical" evidence="5">
    <location>
        <begin position="394"/>
        <end position="417"/>
    </location>
</feature>
<dbReference type="InterPro" id="IPR002213">
    <property type="entry name" value="UDP_glucos_trans"/>
</dbReference>
<dbReference type="GO" id="GO:0016020">
    <property type="term" value="C:membrane"/>
    <property type="evidence" value="ECO:0007669"/>
    <property type="project" value="UniProtKB-SubCell"/>
</dbReference>
<dbReference type="AlphaFoldDB" id="A0A9N8KZW3"/>
<dbReference type="CDD" id="cd03784">
    <property type="entry name" value="GT1_Gtf-like"/>
    <property type="match status" value="1"/>
</dbReference>
<dbReference type="GO" id="GO:0015020">
    <property type="term" value="F:glucuronosyltransferase activity"/>
    <property type="evidence" value="ECO:0007669"/>
    <property type="project" value="UniProtKB-EC"/>
</dbReference>
<keyword evidence="2 4" id="KW-0328">Glycosyltransferase</keyword>
<evidence type="ECO:0000256" key="5">
    <source>
        <dbReference type="RuleBase" id="RU362059"/>
    </source>
</evidence>
<comment type="similarity">
    <text evidence="1 4">Belongs to the UDP-glycosyltransferase family.</text>
</comment>
<gene>
    <name evidence="6" type="ORF">CINC_LOCUS7210</name>
</gene>
<comment type="subcellular location">
    <subcellularLocation>
        <location evidence="5">Membrane</location>
        <topology evidence="5">Single-pass membrane protein</topology>
    </subcellularLocation>
</comment>
<comment type="catalytic activity">
    <reaction evidence="5">
        <text>glucuronate acceptor + UDP-alpha-D-glucuronate = acceptor beta-D-glucuronoside + UDP + H(+)</text>
        <dbReference type="Rhea" id="RHEA:21032"/>
        <dbReference type="ChEBI" id="CHEBI:15378"/>
        <dbReference type="ChEBI" id="CHEBI:58052"/>
        <dbReference type="ChEBI" id="CHEBI:58223"/>
        <dbReference type="ChEBI" id="CHEBI:132367"/>
        <dbReference type="ChEBI" id="CHEBI:132368"/>
        <dbReference type="EC" id="2.4.1.17"/>
    </reaction>
</comment>
<dbReference type="EC" id="2.4.1.17" evidence="5"/>
<evidence type="ECO:0000313" key="7">
    <source>
        <dbReference type="Proteomes" id="UP001154114"/>
    </source>
</evidence>
<evidence type="ECO:0000256" key="2">
    <source>
        <dbReference type="ARBA" id="ARBA00022676"/>
    </source>
</evidence>
<proteinExistence type="inferred from homology"/>
<keyword evidence="5" id="KW-0472">Membrane</keyword>
<dbReference type="InterPro" id="IPR050271">
    <property type="entry name" value="UDP-glycosyltransferase"/>
</dbReference>
<keyword evidence="5" id="KW-0812">Transmembrane</keyword>
<dbReference type="FunFam" id="3.40.50.2000:FF:000050">
    <property type="entry name" value="UDP-glucuronosyltransferase"/>
    <property type="match status" value="1"/>
</dbReference>
<evidence type="ECO:0000256" key="4">
    <source>
        <dbReference type="RuleBase" id="RU003718"/>
    </source>
</evidence>
<dbReference type="Proteomes" id="UP001154114">
    <property type="component" value="Chromosome 22"/>
</dbReference>
<evidence type="ECO:0000256" key="3">
    <source>
        <dbReference type="ARBA" id="ARBA00022679"/>
    </source>
</evidence>
<dbReference type="SUPFAM" id="SSF53756">
    <property type="entry name" value="UDP-Glycosyltransferase/glycogen phosphorylase"/>
    <property type="match status" value="1"/>
</dbReference>
<keyword evidence="5" id="KW-1133">Transmembrane helix</keyword>
<dbReference type="PANTHER" id="PTHR48043">
    <property type="entry name" value="EG:EG0003.4 PROTEIN-RELATED"/>
    <property type="match status" value="1"/>
</dbReference>
<sequence>MHSDVPQMTAGFMIMLMRTLQAKMLEYENVQKLLNDPKEEFDVVVLEWMLGNLFASLGPVFNAPVVWVTSVEIFSTIVGIVDAAPNPAYTTDLLSLGTVPFSFKDRVGELKNRVIEYAYDYMIHEPAETELYNNFFAPIIAKKGRKPPPYSDVRFNASLVLGNSHVSLGATYTLPQSYIPIGGFHVNDNIAPLSTELKTIMDSNKNGVIYFSMGSNLKSQDWPEEIKMGLLKMFGNLKQTVLWKFEEEFPDVPKNVHILKWAPQPSILAHPNCVAFITHGGLLSTTETVYAGVPIIGIPVFGDQHTNVRRTVAKGIGLEVSMSYSLPADLKVAIEEITSNPRYRENAKMQSLIYHDRPMKPADSLVYWVEHVVRTRGAPHLRSPALLVPLYQRLYLDLAALVALALIAFSSLVKYLCKTVCSKWKVNSNKKNN</sequence>
<evidence type="ECO:0000313" key="6">
    <source>
        <dbReference type="EMBL" id="CAD0204905.1"/>
    </source>
</evidence>
<evidence type="ECO:0000256" key="1">
    <source>
        <dbReference type="ARBA" id="ARBA00009995"/>
    </source>
</evidence>
<dbReference type="EMBL" id="LR824025">
    <property type="protein sequence ID" value="CAD0204905.1"/>
    <property type="molecule type" value="Genomic_DNA"/>
</dbReference>
<keyword evidence="7" id="KW-1185">Reference proteome</keyword>
<protein>
    <recommendedName>
        <fullName evidence="5">UDP-glucuronosyltransferase</fullName>
        <ecNumber evidence="5">2.4.1.17</ecNumber>
    </recommendedName>
</protein>
<dbReference type="OrthoDB" id="5835829at2759"/>
<reference evidence="6" key="1">
    <citation type="submission" date="2021-12" db="EMBL/GenBank/DDBJ databases">
        <authorList>
            <person name="King R."/>
        </authorList>
    </citation>
    <scope>NUCLEOTIDE SEQUENCE</scope>
</reference>